<sequence length="80" mass="9154">MSRRELNKELNELKATVWIGKNGIGESTVEEIKRQIKDSGTIKIKWLRSTDVNPEDIADKTGSTLVQTRGRTMVLQKRKK</sequence>
<dbReference type="EMBL" id="CM001436">
    <property type="protein sequence ID" value="EHQ35778.1"/>
    <property type="molecule type" value="Genomic_DNA"/>
</dbReference>
<dbReference type="OrthoDB" id="30785at2157"/>
<dbReference type="InterPro" id="IPR051925">
    <property type="entry name" value="RNA-binding_domain"/>
</dbReference>
<reference evidence="4 5" key="1">
    <citation type="submission" date="2011-10" db="EMBL/GenBank/DDBJ databases">
        <title>The Improved High-Quality Draft genome of Methanoplanus limicola DSM 2279.</title>
        <authorList>
            <consortium name="US DOE Joint Genome Institute (JGI-PGF)"/>
            <person name="Lucas S."/>
            <person name="Copeland A."/>
            <person name="Lapidus A."/>
            <person name="Glavina del Rio T."/>
            <person name="Dalin E."/>
            <person name="Tice H."/>
            <person name="Bruce D."/>
            <person name="Goodwin L."/>
            <person name="Pitluck S."/>
            <person name="Peters L."/>
            <person name="Mikhailova N."/>
            <person name="Lu M."/>
            <person name="Kyrpides N."/>
            <person name="Mavromatis K."/>
            <person name="Ivanova N."/>
            <person name="Markowitz V."/>
            <person name="Cheng J.-F."/>
            <person name="Hugenholtz P."/>
            <person name="Woyke T."/>
            <person name="Wu D."/>
            <person name="Wirth R."/>
            <person name="Brambilla E.-M."/>
            <person name="Klenk H.-P."/>
            <person name="Eisen J.A."/>
        </authorList>
    </citation>
    <scope>NUCLEOTIDE SEQUENCE [LARGE SCALE GENOMIC DNA]</scope>
    <source>
        <strain evidence="4 5">DSM 2279</strain>
    </source>
</reference>
<name>H1YWH6_9EURY</name>
<dbReference type="InterPro" id="IPR035920">
    <property type="entry name" value="YhbY-like_sf"/>
</dbReference>
<organism evidence="4 5">
    <name type="scientific">Methanoplanus limicola DSM 2279</name>
    <dbReference type="NCBI Taxonomy" id="937775"/>
    <lineage>
        <taxon>Archaea</taxon>
        <taxon>Methanobacteriati</taxon>
        <taxon>Methanobacteriota</taxon>
        <taxon>Stenosarchaea group</taxon>
        <taxon>Methanomicrobia</taxon>
        <taxon>Methanomicrobiales</taxon>
        <taxon>Methanomicrobiaceae</taxon>
        <taxon>Methanoplanus</taxon>
    </lineage>
</organism>
<gene>
    <name evidence="4" type="ORF">Metlim_1677</name>
</gene>
<dbReference type="SUPFAM" id="SSF75471">
    <property type="entry name" value="YhbY-like"/>
    <property type="match status" value="1"/>
</dbReference>
<dbReference type="InParanoid" id="H1YWH6"/>
<evidence type="ECO:0000313" key="5">
    <source>
        <dbReference type="Proteomes" id="UP000005741"/>
    </source>
</evidence>
<dbReference type="Pfam" id="PF01985">
    <property type="entry name" value="CRS1_YhbY"/>
    <property type="match status" value="1"/>
</dbReference>
<evidence type="ECO:0000259" key="3">
    <source>
        <dbReference type="PROSITE" id="PS51295"/>
    </source>
</evidence>
<dbReference type="Proteomes" id="UP000005741">
    <property type="component" value="Chromosome"/>
</dbReference>
<dbReference type="PANTHER" id="PTHR40065">
    <property type="entry name" value="RNA-BINDING PROTEIN YHBY"/>
    <property type="match status" value="1"/>
</dbReference>
<dbReference type="STRING" id="937775.Metlim_1677"/>
<dbReference type="AlphaFoldDB" id="H1YWH6"/>
<evidence type="ECO:0000256" key="2">
    <source>
        <dbReference type="PROSITE-ProRule" id="PRU00626"/>
    </source>
</evidence>
<dbReference type="GO" id="GO:0003723">
    <property type="term" value="F:RNA binding"/>
    <property type="evidence" value="ECO:0007669"/>
    <property type="project" value="UniProtKB-UniRule"/>
</dbReference>
<dbReference type="InterPro" id="IPR001890">
    <property type="entry name" value="RNA-binding_CRM"/>
</dbReference>
<dbReference type="Gene3D" id="3.30.110.60">
    <property type="entry name" value="YhbY-like"/>
    <property type="match status" value="1"/>
</dbReference>
<dbReference type="RefSeq" id="WP_004077628.1">
    <property type="nucleotide sequence ID" value="NZ_CM001436.1"/>
</dbReference>
<dbReference type="PANTHER" id="PTHR40065:SF3">
    <property type="entry name" value="RNA-BINDING PROTEIN YHBY"/>
    <property type="match status" value="1"/>
</dbReference>
<keyword evidence="5" id="KW-1185">Reference proteome</keyword>
<protein>
    <recommendedName>
        <fullName evidence="3">CRM domain-containing protein</fullName>
    </recommendedName>
</protein>
<accession>H1YWH6</accession>
<dbReference type="SMART" id="SM01103">
    <property type="entry name" value="CRS1_YhbY"/>
    <property type="match status" value="1"/>
</dbReference>
<evidence type="ECO:0000256" key="1">
    <source>
        <dbReference type="ARBA" id="ARBA00022884"/>
    </source>
</evidence>
<evidence type="ECO:0000313" key="4">
    <source>
        <dbReference type="EMBL" id="EHQ35778.1"/>
    </source>
</evidence>
<keyword evidence="1 2" id="KW-0694">RNA-binding</keyword>
<feature type="domain" description="CRM" evidence="3">
    <location>
        <begin position="1"/>
        <end position="80"/>
    </location>
</feature>
<dbReference type="HOGENOM" id="CLU_095994_5_3_2"/>
<proteinExistence type="predicted"/>
<dbReference type="PROSITE" id="PS51295">
    <property type="entry name" value="CRM"/>
    <property type="match status" value="1"/>
</dbReference>